<dbReference type="GO" id="GO:0042147">
    <property type="term" value="P:retrograde transport, endosome to Golgi"/>
    <property type="evidence" value="ECO:0007669"/>
    <property type="project" value="TreeGrafter"/>
</dbReference>
<dbReference type="Proteomes" id="UP001279410">
    <property type="component" value="Unassembled WGS sequence"/>
</dbReference>
<dbReference type="GO" id="GO:0032456">
    <property type="term" value="P:endocytic recycling"/>
    <property type="evidence" value="ECO:0007669"/>
    <property type="project" value="TreeGrafter"/>
</dbReference>
<dbReference type="GO" id="GO:0007041">
    <property type="term" value="P:lysosomal transport"/>
    <property type="evidence" value="ECO:0007669"/>
    <property type="project" value="TreeGrafter"/>
</dbReference>
<dbReference type="Pfam" id="PF20655">
    <property type="entry name" value="Vps52_C"/>
    <property type="match status" value="1"/>
</dbReference>
<comment type="caution">
    <text evidence="2">The sequence shown here is derived from an EMBL/GenBank/DDBJ whole genome shotgun (WGS) entry which is preliminary data.</text>
</comment>
<proteinExistence type="predicted"/>
<sequence>MEECWRLPNDLSSISSDPDSAAAVGQHERRLKNRRAVHSRLSQLHHPGQPSAARQGSGAAHELNNKINFAKELSFRERLACSDIQDIGKTCLKLKAVSKIRVHSPESTPSGNDDQLSIPQNTLLEIQFLLANIERTVAKEIRGRCVDTMGKIYYSYFQMFITGGRLLKVQVSSPNPVSEEQETPSSLGRGPFRSTSGWRPIWFHITAQRGDSQEYVRDTCPAATTAYAIFPVHIHIITRFRAITAKERNIPLSTSRCPKNWYCWEAVLELLWPRFELILEMNIHSIRNTDPQKLGVLDTRPHYITRRYAEFSSAIVSINQTFPNERTNTLLGQLQVEVENFVLKVEFPPEETSSSFLINNYDMMVSSWRRQATVRWKVSSSCSISPELRRLRALMEKTVDRLKSEEARITQLVGGFSIIRAVGGVEVSQGVMRSFLLQKWNQHHSSYKILNQPRRSSLADRLELISLHHLMVEVKKHKPNF</sequence>
<feature type="domain" description="Vps52 C-terminal" evidence="1">
    <location>
        <begin position="226"/>
        <end position="367"/>
    </location>
</feature>
<accession>A0AAD3MR52</accession>
<dbReference type="PANTHER" id="PTHR14190">
    <property type="entry name" value="SUPPRESSOR OF ACTIN MUTATIONS 2/VACUOLAR PROTEIN SORTING 52"/>
    <property type="match status" value="1"/>
</dbReference>
<evidence type="ECO:0000313" key="3">
    <source>
        <dbReference type="Proteomes" id="UP001279410"/>
    </source>
</evidence>
<organism evidence="2 3">
    <name type="scientific">Lates japonicus</name>
    <name type="common">Japanese lates</name>
    <dbReference type="NCBI Taxonomy" id="270547"/>
    <lineage>
        <taxon>Eukaryota</taxon>
        <taxon>Metazoa</taxon>
        <taxon>Chordata</taxon>
        <taxon>Craniata</taxon>
        <taxon>Vertebrata</taxon>
        <taxon>Euteleostomi</taxon>
        <taxon>Actinopterygii</taxon>
        <taxon>Neopterygii</taxon>
        <taxon>Teleostei</taxon>
        <taxon>Neoteleostei</taxon>
        <taxon>Acanthomorphata</taxon>
        <taxon>Carangaria</taxon>
        <taxon>Carangaria incertae sedis</taxon>
        <taxon>Centropomidae</taxon>
        <taxon>Lates</taxon>
    </lineage>
</organism>
<dbReference type="EMBL" id="BRZM01000037">
    <property type="protein sequence ID" value="GLD59533.1"/>
    <property type="molecule type" value="Genomic_DNA"/>
</dbReference>
<reference evidence="2" key="1">
    <citation type="submission" date="2022-08" db="EMBL/GenBank/DDBJ databases">
        <title>Genome sequencing of akame (Lates japonicus).</title>
        <authorList>
            <person name="Hashiguchi Y."/>
            <person name="Takahashi H."/>
        </authorList>
    </citation>
    <scope>NUCLEOTIDE SEQUENCE</scope>
    <source>
        <strain evidence="2">Kochi</strain>
    </source>
</reference>
<evidence type="ECO:0000313" key="2">
    <source>
        <dbReference type="EMBL" id="GLD59533.1"/>
    </source>
</evidence>
<dbReference type="InterPro" id="IPR007258">
    <property type="entry name" value="Vps52"/>
</dbReference>
<dbReference type="AlphaFoldDB" id="A0AAD3MR52"/>
<dbReference type="GO" id="GO:0019905">
    <property type="term" value="F:syntaxin binding"/>
    <property type="evidence" value="ECO:0007669"/>
    <property type="project" value="TreeGrafter"/>
</dbReference>
<dbReference type="InterPro" id="IPR048361">
    <property type="entry name" value="Vps52_C"/>
</dbReference>
<dbReference type="GO" id="GO:0000938">
    <property type="term" value="C:GARP complex"/>
    <property type="evidence" value="ECO:0007669"/>
    <property type="project" value="TreeGrafter"/>
</dbReference>
<name>A0AAD3MR52_LATJO</name>
<keyword evidence="3" id="KW-1185">Reference proteome</keyword>
<gene>
    <name evidence="2" type="ORF">AKAME5_001152800</name>
</gene>
<dbReference type="GO" id="GO:0005829">
    <property type="term" value="C:cytosol"/>
    <property type="evidence" value="ECO:0007669"/>
    <property type="project" value="GOC"/>
</dbReference>
<protein>
    <submittedName>
        <fullName evidence="2">Vacuolar protein sorting-associated protein 52 homolog isoform X3</fullName>
    </submittedName>
</protein>
<dbReference type="PANTHER" id="PTHR14190:SF7">
    <property type="entry name" value="VACUOLAR PROTEIN SORTING-ASSOCIATED PROTEIN 52 HOMOLOG"/>
    <property type="match status" value="1"/>
</dbReference>
<dbReference type="GO" id="GO:0006896">
    <property type="term" value="P:Golgi to vacuole transport"/>
    <property type="evidence" value="ECO:0007669"/>
    <property type="project" value="TreeGrafter"/>
</dbReference>
<evidence type="ECO:0000259" key="1">
    <source>
        <dbReference type="Pfam" id="PF20655"/>
    </source>
</evidence>